<dbReference type="Proteomes" id="UP000799750">
    <property type="component" value="Unassembled WGS sequence"/>
</dbReference>
<keyword evidence="2" id="KW-1185">Reference proteome</keyword>
<reference evidence="1" key="1">
    <citation type="journal article" date="2020" name="Stud. Mycol.">
        <title>101 Dothideomycetes genomes: a test case for predicting lifestyles and emergence of pathogens.</title>
        <authorList>
            <person name="Haridas S."/>
            <person name="Albert R."/>
            <person name="Binder M."/>
            <person name="Bloem J."/>
            <person name="Labutti K."/>
            <person name="Salamov A."/>
            <person name="Andreopoulos B."/>
            <person name="Baker S."/>
            <person name="Barry K."/>
            <person name="Bills G."/>
            <person name="Bluhm B."/>
            <person name="Cannon C."/>
            <person name="Castanera R."/>
            <person name="Culley D."/>
            <person name="Daum C."/>
            <person name="Ezra D."/>
            <person name="Gonzalez J."/>
            <person name="Henrissat B."/>
            <person name="Kuo A."/>
            <person name="Liang C."/>
            <person name="Lipzen A."/>
            <person name="Lutzoni F."/>
            <person name="Magnuson J."/>
            <person name="Mondo S."/>
            <person name="Nolan M."/>
            <person name="Ohm R."/>
            <person name="Pangilinan J."/>
            <person name="Park H.-J."/>
            <person name="Ramirez L."/>
            <person name="Alfaro M."/>
            <person name="Sun H."/>
            <person name="Tritt A."/>
            <person name="Yoshinaga Y."/>
            <person name="Zwiers L.-H."/>
            <person name="Turgeon B."/>
            <person name="Goodwin S."/>
            <person name="Spatafora J."/>
            <person name="Crous P."/>
            <person name="Grigoriev I."/>
        </authorList>
    </citation>
    <scope>NUCLEOTIDE SEQUENCE</scope>
    <source>
        <strain evidence="1">CBS 269.34</strain>
    </source>
</reference>
<name>A0A6A6RB70_9PEZI</name>
<evidence type="ECO:0000313" key="2">
    <source>
        <dbReference type="Proteomes" id="UP000799750"/>
    </source>
</evidence>
<accession>A0A6A6RB70</accession>
<proteinExistence type="predicted"/>
<dbReference type="SUPFAM" id="SSF52047">
    <property type="entry name" value="RNI-like"/>
    <property type="match status" value="1"/>
</dbReference>
<feature type="non-terminal residue" evidence="1">
    <location>
        <position position="394"/>
    </location>
</feature>
<sequence>MVPQLPDDILHMLCEELALQRSFDTLFNCATASRALAIPALTWLYRSHHKSPVRGGGDDEAISIATHELVVQKWSILWRSIVASALNATLFPYCRYITTLDLRDLAYLLENDKFKGKILKSFFRADLAKFHHTIEVPYRKSKRTVLNVNSIIDAVGEAVTEHTPMLEQISGRLLSHALVRWVPRLPRLHSLELWDGMALEDKLLHASIRDNCPHFDALSIYHWQSDDRDHKLSSFIGGLRPQSLKYLETISDTGIGPEAFLALNAHGESLKELRLCLRTDTLPHLSLLKGCTAVETLRLEDNDGHTDIKATQNDVFLEVIDWLRNCKDLKNFSLTNFVDAAAIVFPLLLEEKIHLRKLDIDTYVVSSNKMFHQALVHQRESLRALTLSGDSDEM</sequence>
<dbReference type="EMBL" id="MU004182">
    <property type="protein sequence ID" value="KAF2501801.1"/>
    <property type="molecule type" value="Genomic_DNA"/>
</dbReference>
<dbReference type="OrthoDB" id="10028886at2759"/>
<dbReference type="InterPro" id="IPR032675">
    <property type="entry name" value="LRR_dom_sf"/>
</dbReference>
<evidence type="ECO:0008006" key="3">
    <source>
        <dbReference type="Google" id="ProtNLM"/>
    </source>
</evidence>
<dbReference type="AlphaFoldDB" id="A0A6A6RB70"/>
<gene>
    <name evidence="1" type="ORF">BU16DRAFT_450444</name>
</gene>
<organism evidence="1 2">
    <name type="scientific">Lophium mytilinum</name>
    <dbReference type="NCBI Taxonomy" id="390894"/>
    <lineage>
        <taxon>Eukaryota</taxon>
        <taxon>Fungi</taxon>
        <taxon>Dikarya</taxon>
        <taxon>Ascomycota</taxon>
        <taxon>Pezizomycotina</taxon>
        <taxon>Dothideomycetes</taxon>
        <taxon>Pleosporomycetidae</taxon>
        <taxon>Mytilinidiales</taxon>
        <taxon>Mytilinidiaceae</taxon>
        <taxon>Lophium</taxon>
    </lineage>
</organism>
<evidence type="ECO:0000313" key="1">
    <source>
        <dbReference type="EMBL" id="KAF2501801.1"/>
    </source>
</evidence>
<dbReference type="Gene3D" id="3.80.10.10">
    <property type="entry name" value="Ribonuclease Inhibitor"/>
    <property type="match status" value="1"/>
</dbReference>
<protein>
    <recommendedName>
        <fullName evidence="3">F-box domain-containing protein</fullName>
    </recommendedName>
</protein>